<evidence type="ECO:0000313" key="7">
    <source>
        <dbReference type="Proteomes" id="UP000179920"/>
    </source>
</evidence>
<dbReference type="OrthoDB" id="30179at2759"/>
<feature type="compositionally biased region" description="Basic and acidic residues" evidence="5">
    <location>
        <begin position="60"/>
        <end position="69"/>
    </location>
</feature>
<comment type="similarity">
    <text evidence="2">Belongs to the CWC15 family.</text>
</comment>
<accession>A0A1K0HHT5</accession>
<organism evidence="6 7">
    <name type="scientific">Ustilago bromivora</name>
    <dbReference type="NCBI Taxonomy" id="307758"/>
    <lineage>
        <taxon>Eukaryota</taxon>
        <taxon>Fungi</taxon>
        <taxon>Dikarya</taxon>
        <taxon>Basidiomycota</taxon>
        <taxon>Ustilaginomycotina</taxon>
        <taxon>Ustilaginomycetes</taxon>
        <taxon>Ustilaginales</taxon>
        <taxon>Ustilaginaceae</taxon>
        <taxon>Ustilago</taxon>
    </lineage>
</organism>
<evidence type="ECO:0000256" key="1">
    <source>
        <dbReference type="ARBA" id="ARBA00003777"/>
    </source>
</evidence>
<protein>
    <submittedName>
        <fullName evidence="6">Related to cell cycle control protein cwf15</fullName>
    </submittedName>
</protein>
<keyword evidence="3" id="KW-0507">mRNA processing</keyword>
<dbReference type="GO" id="GO:0071013">
    <property type="term" value="C:catalytic step 2 spliceosome"/>
    <property type="evidence" value="ECO:0007669"/>
    <property type="project" value="TreeGrafter"/>
</dbReference>
<evidence type="ECO:0000256" key="3">
    <source>
        <dbReference type="ARBA" id="ARBA00022664"/>
    </source>
</evidence>
<dbReference type="InterPro" id="IPR006973">
    <property type="entry name" value="Cwf_Cwc_15"/>
</dbReference>
<dbReference type="GO" id="GO:0003723">
    <property type="term" value="F:RNA binding"/>
    <property type="evidence" value="ECO:0007669"/>
    <property type="project" value="TreeGrafter"/>
</dbReference>
<proteinExistence type="inferred from homology"/>
<evidence type="ECO:0000256" key="5">
    <source>
        <dbReference type="SAM" id="MobiDB-lite"/>
    </source>
</evidence>
<dbReference type="Proteomes" id="UP000179920">
    <property type="component" value="Chromosome XIII"/>
</dbReference>
<evidence type="ECO:0000256" key="4">
    <source>
        <dbReference type="ARBA" id="ARBA00023187"/>
    </source>
</evidence>
<feature type="compositionally biased region" description="Basic and acidic residues" evidence="5">
    <location>
        <begin position="104"/>
        <end position="124"/>
    </location>
</feature>
<dbReference type="AlphaFoldDB" id="A0A1K0HHT5"/>
<name>A0A1K0HHT5_9BASI</name>
<comment type="function">
    <text evidence="1">Involved in pre-mRNA splicing.</text>
</comment>
<dbReference type="EMBL" id="LT558129">
    <property type="protein sequence ID" value="SAM84306.1"/>
    <property type="molecule type" value="Genomic_DNA"/>
</dbReference>
<gene>
    <name evidence="6" type="ORF">UBRO_06955</name>
</gene>
<feature type="compositionally biased region" description="Low complexity" evidence="5">
    <location>
        <begin position="46"/>
        <end position="59"/>
    </location>
</feature>
<feature type="compositionally biased region" description="Acidic residues" evidence="5">
    <location>
        <begin position="146"/>
        <end position="167"/>
    </location>
</feature>
<evidence type="ECO:0000313" key="6">
    <source>
        <dbReference type="EMBL" id="SAM84306.1"/>
    </source>
</evidence>
<keyword evidence="4" id="KW-0508">mRNA splicing</keyword>
<dbReference type="GO" id="GO:0045292">
    <property type="term" value="P:mRNA cis splicing, via spliceosome"/>
    <property type="evidence" value="ECO:0007669"/>
    <property type="project" value="TreeGrafter"/>
</dbReference>
<sequence length="286" mass="32123">MSTAHRPNFDPAKGRQSTAHLSAQTSKLDIPSYTKLKFRQPPPTCSSSSVASSSTASTSGRRDLKRDLELAEWEATNRKRAKSGLEPLPAPMTVKAEGEEREGEEERNRKEAIVRAIELDRDSETSSDDEAEQEEEEETKPKQEDQEAPSSEESDSDSDEDSEEDEQALLLRELQKIRAERAAAKQRQTQLNSTSAQLKRQEEIARGNPLLNLENAFAPTSHKSPARREEEEEGFEVRKRWDDDVIFKNQASAAGNTGRANGAANGFVNDLTRSDFHTKFMNRYIK</sequence>
<dbReference type="PANTHER" id="PTHR12718:SF2">
    <property type="entry name" value="SPLICEOSOME-ASSOCIATED PROTEIN CWC15 HOMOLOG"/>
    <property type="match status" value="1"/>
</dbReference>
<reference evidence="7" key="1">
    <citation type="submission" date="2016-04" db="EMBL/GenBank/DDBJ databases">
        <authorList>
            <person name="Guldener U."/>
            <person name="Guldener U."/>
        </authorList>
    </citation>
    <scope>NUCLEOTIDE SEQUENCE [LARGE SCALE GENOMIC DNA]</scope>
    <source>
        <strain evidence="7">UB2112</strain>
    </source>
</reference>
<dbReference type="Pfam" id="PF04889">
    <property type="entry name" value="Cwf_Cwc_15"/>
    <property type="match status" value="1"/>
</dbReference>
<feature type="region of interest" description="Disordered" evidence="5">
    <location>
        <begin position="1"/>
        <end position="174"/>
    </location>
</feature>
<feature type="compositionally biased region" description="Polar residues" evidence="5">
    <location>
        <begin position="15"/>
        <end position="27"/>
    </location>
</feature>
<evidence type="ECO:0000256" key="2">
    <source>
        <dbReference type="ARBA" id="ARBA00006644"/>
    </source>
</evidence>
<dbReference type="PANTHER" id="PTHR12718">
    <property type="entry name" value="CELL CYCLE CONTROL PROTEIN CWF15"/>
    <property type="match status" value="1"/>
</dbReference>
<feature type="compositionally biased region" description="Acidic residues" evidence="5">
    <location>
        <begin position="125"/>
        <end position="138"/>
    </location>
</feature>